<organism evidence="1 2">
    <name type="scientific">Mycobacterium tuberculosis</name>
    <dbReference type="NCBI Taxonomy" id="1773"/>
    <lineage>
        <taxon>Bacteria</taxon>
        <taxon>Bacillati</taxon>
        <taxon>Actinomycetota</taxon>
        <taxon>Actinomycetes</taxon>
        <taxon>Mycobacteriales</taxon>
        <taxon>Mycobacteriaceae</taxon>
        <taxon>Mycobacterium</taxon>
        <taxon>Mycobacterium tuberculosis complex</taxon>
    </lineage>
</organism>
<evidence type="ECO:0000313" key="2">
    <source>
        <dbReference type="Proteomes" id="UP000038802"/>
    </source>
</evidence>
<dbReference type="EMBL" id="CSAE01000777">
    <property type="protein sequence ID" value="COW90318.1"/>
    <property type="molecule type" value="Genomic_DNA"/>
</dbReference>
<gene>
    <name evidence="1" type="ORF">ERS007703_04426</name>
</gene>
<name>A0A0U0QK43_MYCTX</name>
<reference evidence="2" key="1">
    <citation type="submission" date="2015-03" db="EMBL/GenBank/DDBJ databases">
        <authorList>
            <consortium name="Pathogen Informatics"/>
        </authorList>
    </citation>
    <scope>NUCLEOTIDE SEQUENCE [LARGE SCALE GENOMIC DNA]</scope>
    <source>
        <strain evidence="2">K00500041</strain>
    </source>
</reference>
<protein>
    <submittedName>
        <fullName evidence="1">Uncharacterized protein</fullName>
    </submittedName>
</protein>
<evidence type="ECO:0000313" key="1">
    <source>
        <dbReference type="EMBL" id="COW90318.1"/>
    </source>
</evidence>
<sequence length="100" mass="10789">MTIQMSAESRQILCPRIQPVPLIGADAVHQPLRPSHVVCGVEPGEVDLRQVTTRVIEQVPGVQAGVGRVGHRGQRGDMQPSRADAVWVHVVTCSLVRVAP</sequence>
<proteinExistence type="predicted"/>
<dbReference type="AlphaFoldDB" id="A0A0U0QK43"/>
<accession>A0A0U0QK43</accession>
<dbReference type="Proteomes" id="UP000038802">
    <property type="component" value="Unassembled WGS sequence"/>
</dbReference>